<feature type="transmembrane region" description="Helical" evidence="2">
    <location>
        <begin position="116"/>
        <end position="135"/>
    </location>
</feature>
<feature type="region of interest" description="Disordered" evidence="1">
    <location>
        <begin position="323"/>
        <end position="343"/>
    </location>
</feature>
<evidence type="ECO:0000313" key="3">
    <source>
        <dbReference type="EMBL" id="RMY34582.1"/>
    </source>
</evidence>
<dbReference type="Proteomes" id="UP000270230">
    <property type="component" value="Unassembled WGS sequence"/>
</dbReference>
<proteinExistence type="predicted"/>
<feature type="transmembrane region" description="Helical" evidence="2">
    <location>
        <begin position="24"/>
        <end position="43"/>
    </location>
</feature>
<name>A0A3M7B453_HORWE</name>
<feature type="compositionally biased region" description="Polar residues" evidence="1">
    <location>
        <begin position="576"/>
        <end position="587"/>
    </location>
</feature>
<dbReference type="PANTHER" id="PTHR40623:SF2">
    <property type="entry name" value="INTEGRAL MEMBRANE PROTEIN"/>
    <property type="match status" value="1"/>
</dbReference>
<protein>
    <submittedName>
        <fullName evidence="3">Uncharacterized protein</fullName>
    </submittedName>
</protein>
<feature type="compositionally biased region" description="Low complexity" evidence="1">
    <location>
        <begin position="323"/>
        <end position="339"/>
    </location>
</feature>
<dbReference type="VEuPathDB" id="FungiDB:BTJ68_08248"/>
<feature type="compositionally biased region" description="Basic and acidic residues" evidence="1">
    <location>
        <begin position="608"/>
        <end position="617"/>
    </location>
</feature>
<evidence type="ECO:0000256" key="2">
    <source>
        <dbReference type="SAM" id="Phobius"/>
    </source>
</evidence>
<sequence length="617" mass="67842">FTPQAEHPPPLLPQTAITLANASITRYACSVAIVLVICWWLLYHALLPPVAFPPVRHRPSTDIYSKFTSLLVPLPRKTEIALSINLRFGYIITGIACAAMGRTVFDSWALWQKLTFGLGCAMVATILIGCIKLGYTRWQLRRYTVLAEQEKKEQSLARQMSQRRSKPYGTSKEDIPFGIRALESGIEVDGVYVSRPNTPKSYSRESSAISVGLRQPNRTSFGFDIEKQQSRVSDRPPAKSTSPSARRGSSTSDRANSAEQKFSKQSSSRDSSPDVTIQKPPRSRHPPCSYSRYSNIPYSYRDSSALTTYEGLEAIHRASSSIHIDGGSGSSSSSQGSDDNGTISAAAPRLFTEMGRETSPPRRSSVDLEMLNKHRQSQAAEVGQLTPRARKASESSGISRPGSVASLSDQSDYFGRSKLVTFLPQEVVPPIVPISPKIEALPAAVRRSSMPEGVTPFSQFCQTAPPTPRPVKSRSPSRERSQERPQSQAPAALPSLPLHSVTPAPTPPEPVKIRDGPATGTQNSQKPENSSFEKRGSQVVRGHGSGFEILRPGSLNPPLPAERPPQRQRTQPPISFHNTYRSRSNSSEGRRKLQKRRRPSMDSQISSDTDKSDRKFP</sequence>
<feature type="region of interest" description="Disordered" evidence="1">
    <location>
        <begin position="193"/>
        <end position="295"/>
    </location>
</feature>
<comment type="caution">
    <text evidence="3">The sequence shown here is derived from an EMBL/GenBank/DDBJ whole genome shotgun (WGS) entry which is preliminary data.</text>
</comment>
<accession>A0A3M7B453</accession>
<evidence type="ECO:0000313" key="4">
    <source>
        <dbReference type="Proteomes" id="UP000270230"/>
    </source>
</evidence>
<feature type="compositionally biased region" description="Polar residues" evidence="1">
    <location>
        <begin position="239"/>
        <end position="260"/>
    </location>
</feature>
<feature type="compositionally biased region" description="Polar residues" evidence="1">
    <location>
        <begin position="519"/>
        <end position="530"/>
    </location>
</feature>
<feature type="non-terminal residue" evidence="3">
    <location>
        <position position="1"/>
    </location>
</feature>
<feature type="region of interest" description="Disordered" evidence="1">
    <location>
        <begin position="375"/>
        <end position="409"/>
    </location>
</feature>
<dbReference type="EMBL" id="QWIN01001964">
    <property type="protein sequence ID" value="RMY34582.1"/>
    <property type="molecule type" value="Genomic_DNA"/>
</dbReference>
<dbReference type="OrthoDB" id="5426165at2759"/>
<reference evidence="3 4" key="1">
    <citation type="journal article" date="2018" name="BMC Genomics">
        <title>Genomic evidence for intraspecific hybridization in a clonal and extremely halotolerant yeast.</title>
        <authorList>
            <person name="Gostincar C."/>
            <person name="Stajich J.E."/>
            <person name="Zupancic J."/>
            <person name="Zalar P."/>
            <person name="Gunde-Cimerman N."/>
        </authorList>
    </citation>
    <scope>NUCLEOTIDE SEQUENCE [LARGE SCALE GENOMIC DNA]</scope>
    <source>
        <strain evidence="3 4">EXF-151</strain>
    </source>
</reference>
<feature type="compositionally biased region" description="Basic and acidic residues" evidence="1">
    <location>
        <begin position="224"/>
        <end position="237"/>
    </location>
</feature>
<keyword evidence="2" id="KW-0812">Transmembrane</keyword>
<feature type="region of interest" description="Disordered" evidence="1">
    <location>
        <begin position="454"/>
        <end position="617"/>
    </location>
</feature>
<dbReference type="PANTHER" id="PTHR40623">
    <property type="entry name" value="INTEGRAL MEMBRANE PROTEIN"/>
    <property type="match status" value="1"/>
</dbReference>
<keyword evidence="2" id="KW-1133">Transmembrane helix</keyword>
<organism evidence="3 4">
    <name type="scientific">Hortaea werneckii</name>
    <name type="common">Black yeast</name>
    <name type="synonym">Cladosporium werneckii</name>
    <dbReference type="NCBI Taxonomy" id="91943"/>
    <lineage>
        <taxon>Eukaryota</taxon>
        <taxon>Fungi</taxon>
        <taxon>Dikarya</taxon>
        <taxon>Ascomycota</taxon>
        <taxon>Pezizomycotina</taxon>
        <taxon>Dothideomycetes</taxon>
        <taxon>Dothideomycetidae</taxon>
        <taxon>Mycosphaerellales</taxon>
        <taxon>Teratosphaeriaceae</taxon>
        <taxon>Hortaea</taxon>
    </lineage>
</organism>
<evidence type="ECO:0000256" key="1">
    <source>
        <dbReference type="SAM" id="MobiDB-lite"/>
    </source>
</evidence>
<keyword evidence="2" id="KW-0472">Membrane</keyword>
<feature type="compositionally biased region" description="Polar residues" evidence="1">
    <location>
        <begin position="195"/>
        <end position="209"/>
    </location>
</feature>
<feature type="transmembrane region" description="Helical" evidence="2">
    <location>
        <begin position="84"/>
        <end position="104"/>
    </location>
</feature>
<gene>
    <name evidence="3" type="ORF">D0865_14146</name>
</gene>
<dbReference type="AlphaFoldDB" id="A0A3M7B453"/>